<gene>
    <name evidence="2" type="ORF">B5P45_18105</name>
</gene>
<accession>A0A2N9VVA2</accession>
<dbReference type="OrthoDB" id="9804570at2"/>
<evidence type="ECO:0000313" key="2">
    <source>
        <dbReference type="EMBL" id="PIO43420.1"/>
    </source>
</evidence>
<feature type="domain" description="Ig-like SoxY" evidence="1">
    <location>
        <begin position="42"/>
        <end position="151"/>
    </location>
</feature>
<proteinExistence type="predicted"/>
<dbReference type="InterPro" id="IPR006311">
    <property type="entry name" value="TAT_signal"/>
</dbReference>
<evidence type="ECO:0000259" key="1">
    <source>
        <dbReference type="Pfam" id="PF13501"/>
    </source>
</evidence>
<comment type="caution">
    <text evidence="2">The sequence shown here is derived from an EMBL/GenBank/DDBJ whole genome shotgun (WGS) entry which is preliminary data.</text>
</comment>
<evidence type="ECO:0000313" key="3">
    <source>
        <dbReference type="Proteomes" id="UP000232163"/>
    </source>
</evidence>
<dbReference type="PIRSF" id="PIRSF010312">
    <property type="entry name" value="Sulphur_oxidation_SoxY"/>
    <property type="match status" value="1"/>
</dbReference>
<organism evidence="2 3">
    <name type="scientific">Phyllobacterium zundukense</name>
    <dbReference type="NCBI Taxonomy" id="1867719"/>
    <lineage>
        <taxon>Bacteria</taxon>
        <taxon>Pseudomonadati</taxon>
        <taxon>Pseudomonadota</taxon>
        <taxon>Alphaproteobacteria</taxon>
        <taxon>Hyphomicrobiales</taxon>
        <taxon>Phyllobacteriaceae</taxon>
        <taxon>Phyllobacterium</taxon>
    </lineage>
</organism>
<keyword evidence="3" id="KW-1185">Reference proteome</keyword>
<sequence length="152" mass="16517">MSLTRRDVLIAAGYAGSAGFAGVVLLSPQAARPSDEALELVKQLTGRTATESDRLHLIMPAVFPTGYTVPMSLDIDSPMTETDHVRQIRVFAPQNPLIEVASFHFVPQRSLARVSTRIRLAKPQYVVAVAEMNDGTLLMTKTWVHVATNGCA</sequence>
<dbReference type="EMBL" id="MZMT01000040">
    <property type="protein sequence ID" value="PIO43420.1"/>
    <property type="molecule type" value="Genomic_DNA"/>
</dbReference>
<name>A0A2N9VVA2_9HYPH</name>
<dbReference type="Gene3D" id="2.60.40.2470">
    <property type="entry name" value="SoxY domain"/>
    <property type="match status" value="1"/>
</dbReference>
<dbReference type="KEGG" id="pht:BLM14_19730"/>
<dbReference type="RefSeq" id="WP_100001637.1">
    <property type="nucleotide sequence ID" value="NZ_CP017941.1"/>
</dbReference>
<reference evidence="3" key="1">
    <citation type="journal article" date="2017" name="Int J Environ Stud">
        <title>Does the Miocene-Pliocene relict legume Oxytropis triphylla form nitrogen-fixing nodules with a combination of bacterial strains?</title>
        <authorList>
            <person name="Safronova V."/>
            <person name="Belimov A."/>
            <person name="Sazanova A."/>
            <person name="Kuznetsova I."/>
            <person name="Popova J."/>
            <person name="Andronov E."/>
            <person name="Verkhozina A."/>
            <person name="Tikhonovich I."/>
        </authorList>
    </citation>
    <scope>NUCLEOTIDE SEQUENCE [LARGE SCALE GENOMIC DNA]</scope>
    <source>
        <strain evidence="3">Tri-38</strain>
    </source>
</reference>
<protein>
    <submittedName>
        <fullName evidence="2">Sulfur oxidation protein SoxY</fullName>
    </submittedName>
</protein>
<dbReference type="InterPro" id="IPR016568">
    <property type="entry name" value="Sulphur_oxidation_SoxY"/>
</dbReference>
<dbReference type="AlphaFoldDB" id="A0A2N9VVA2"/>
<dbReference type="Proteomes" id="UP000232163">
    <property type="component" value="Unassembled WGS sequence"/>
</dbReference>
<dbReference type="PROSITE" id="PS51318">
    <property type="entry name" value="TAT"/>
    <property type="match status" value="1"/>
</dbReference>
<dbReference type="Pfam" id="PF13501">
    <property type="entry name" value="SoxY"/>
    <property type="match status" value="1"/>
</dbReference>
<dbReference type="InterPro" id="IPR038162">
    <property type="entry name" value="SoxY_sf"/>
</dbReference>
<dbReference type="InterPro" id="IPR032711">
    <property type="entry name" value="SoxY"/>
</dbReference>